<comment type="caution">
    <text evidence="1">The sequence shown here is derived from an EMBL/GenBank/DDBJ whole genome shotgun (WGS) entry which is preliminary data.</text>
</comment>
<name>A0A0F9FB77_9ZZZZ</name>
<organism evidence="1">
    <name type="scientific">marine sediment metagenome</name>
    <dbReference type="NCBI Taxonomy" id="412755"/>
    <lineage>
        <taxon>unclassified sequences</taxon>
        <taxon>metagenomes</taxon>
        <taxon>ecological metagenomes</taxon>
    </lineage>
</organism>
<reference evidence="1" key="1">
    <citation type="journal article" date="2015" name="Nature">
        <title>Complex archaea that bridge the gap between prokaryotes and eukaryotes.</title>
        <authorList>
            <person name="Spang A."/>
            <person name="Saw J.H."/>
            <person name="Jorgensen S.L."/>
            <person name="Zaremba-Niedzwiedzka K."/>
            <person name="Martijn J."/>
            <person name="Lind A.E."/>
            <person name="van Eijk R."/>
            <person name="Schleper C."/>
            <person name="Guy L."/>
            <person name="Ettema T.J."/>
        </authorList>
    </citation>
    <scope>NUCLEOTIDE SEQUENCE</scope>
</reference>
<proteinExistence type="predicted"/>
<dbReference type="AlphaFoldDB" id="A0A0F9FB77"/>
<evidence type="ECO:0000313" key="1">
    <source>
        <dbReference type="EMBL" id="KKL83483.1"/>
    </source>
</evidence>
<sequence>MNFIKKYFEDRRENQARKRLARLRNRLVRDLCFLRRETNEGLLFRRVGNMPGVNHVDMQSGGLRPTYVDVRMNDGYTISVQGKWYRDALRNAGRGIAVRLKEVHIGD</sequence>
<accession>A0A0F9FB77</accession>
<protein>
    <submittedName>
        <fullName evidence="1">Uncharacterized protein</fullName>
    </submittedName>
</protein>
<dbReference type="EMBL" id="LAZR01021968">
    <property type="protein sequence ID" value="KKL83483.1"/>
    <property type="molecule type" value="Genomic_DNA"/>
</dbReference>
<gene>
    <name evidence="1" type="ORF">LCGC14_1974300</name>
</gene>